<dbReference type="CDD" id="cd00371">
    <property type="entry name" value="HMA"/>
    <property type="match status" value="1"/>
</dbReference>
<feature type="domain" description="HMA" evidence="1">
    <location>
        <begin position="2"/>
        <end position="68"/>
    </location>
</feature>
<gene>
    <name evidence="2" type="ORF">JJB74_09950</name>
</gene>
<dbReference type="RefSeq" id="WP_200591696.1">
    <property type="nucleotide sequence ID" value="NZ_JAEPBG010000003.1"/>
</dbReference>
<dbReference type="SUPFAM" id="SSF55008">
    <property type="entry name" value="HMA, heavy metal-associated domain"/>
    <property type="match status" value="1"/>
</dbReference>
<dbReference type="Proteomes" id="UP000622890">
    <property type="component" value="Unassembled WGS sequence"/>
</dbReference>
<dbReference type="AlphaFoldDB" id="A0A934STH9"/>
<dbReference type="GO" id="GO:0046872">
    <property type="term" value="F:metal ion binding"/>
    <property type="evidence" value="ECO:0007669"/>
    <property type="project" value="InterPro"/>
</dbReference>
<dbReference type="PROSITE" id="PS50846">
    <property type="entry name" value="HMA_2"/>
    <property type="match status" value="1"/>
</dbReference>
<accession>A0A934STH9</accession>
<dbReference type="InterPro" id="IPR036163">
    <property type="entry name" value="HMA_dom_sf"/>
</dbReference>
<name>A0A934STH9_9BURK</name>
<dbReference type="Gene3D" id="3.30.70.100">
    <property type="match status" value="1"/>
</dbReference>
<protein>
    <submittedName>
        <fullName evidence="2">Heavy-metal-associated domain-containing protein</fullName>
    </submittedName>
</protein>
<evidence type="ECO:0000313" key="3">
    <source>
        <dbReference type="Proteomes" id="UP000622890"/>
    </source>
</evidence>
<dbReference type="EMBL" id="JAEPBG010000003">
    <property type="protein sequence ID" value="MBK4734928.1"/>
    <property type="molecule type" value="Genomic_DNA"/>
</dbReference>
<comment type="caution">
    <text evidence="2">The sequence shown here is derived from an EMBL/GenBank/DDBJ whole genome shotgun (WGS) entry which is preliminary data.</text>
</comment>
<dbReference type="InterPro" id="IPR006121">
    <property type="entry name" value="HMA_dom"/>
</dbReference>
<organism evidence="2 3">
    <name type="scientific">Noviherbaspirillum pedocola</name>
    <dbReference type="NCBI Taxonomy" id="2801341"/>
    <lineage>
        <taxon>Bacteria</taxon>
        <taxon>Pseudomonadati</taxon>
        <taxon>Pseudomonadota</taxon>
        <taxon>Betaproteobacteria</taxon>
        <taxon>Burkholderiales</taxon>
        <taxon>Oxalobacteraceae</taxon>
        <taxon>Noviherbaspirillum</taxon>
    </lineage>
</organism>
<reference evidence="2" key="1">
    <citation type="submission" date="2021-01" db="EMBL/GenBank/DDBJ databases">
        <title>Genome sequence of strain Noviherbaspirillum sp. DKR-6.</title>
        <authorList>
            <person name="Chaudhary D.K."/>
        </authorList>
    </citation>
    <scope>NUCLEOTIDE SEQUENCE</scope>
    <source>
        <strain evidence="2">DKR-6</strain>
    </source>
</reference>
<evidence type="ECO:0000259" key="1">
    <source>
        <dbReference type="PROSITE" id="PS50846"/>
    </source>
</evidence>
<dbReference type="Pfam" id="PF00403">
    <property type="entry name" value="HMA"/>
    <property type="match status" value="1"/>
</dbReference>
<keyword evidence="3" id="KW-1185">Reference proteome</keyword>
<sequence>MKTAAIKVDGLLSEACIDRIEWALKGVTGVEDVVVSLFRSLVTVRFDETRTYPSRLESVIAQAGYLAHRFA</sequence>
<proteinExistence type="predicted"/>
<evidence type="ECO:0000313" key="2">
    <source>
        <dbReference type="EMBL" id="MBK4734928.1"/>
    </source>
</evidence>